<feature type="domain" description="Tf2-1-like SH3-like" evidence="1">
    <location>
        <begin position="420"/>
        <end position="481"/>
    </location>
</feature>
<dbReference type="CDD" id="cd01647">
    <property type="entry name" value="RT_LTR"/>
    <property type="match status" value="1"/>
</dbReference>
<organism evidence="2">
    <name type="scientific">Fagus sylvatica</name>
    <name type="common">Beechnut</name>
    <dbReference type="NCBI Taxonomy" id="28930"/>
    <lineage>
        <taxon>Eukaryota</taxon>
        <taxon>Viridiplantae</taxon>
        <taxon>Streptophyta</taxon>
        <taxon>Embryophyta</taxon>
        <taxon>Tracheophyta</taxon>
        <taxon>Spermatophyta</taxon>
        <taxon>Magnoliopsida</taxon>
        <taxon>eudicotyledons</taxon>
        <taxon>Gunneridae</taxon>
        <taxon>Pentapetalae</taxon>
        <taxon>rosids</taxon>
        <taxon>fabids</taxon>
        <taxon>Fagales</taxon>
        <taxon>Fagaceae</taxon>
        <taxon>Fagus</taxon>
    </lineage>
</organism>
<dbReference type="Pfam" id="PF24626">
    <property type="entry name" value="SH3_Tf2-1"/>
    <property type="match status" value="1"/>
</dbReference>
<dbReference type="Gene3D" id="3.30.70.270">
    <property type="match status" value="3"/>
</dbReference>
<dbReference type="EMBL" id="OIVN01004275">
    <property type="protein sequence ID" value="SPD16425.1"/>
    <property type="molecule type" value="Genomic_DNA"/>
</dbReference>
<sequence length="558" mass="63291">MCVDYRGLNKATVKDKFPIPIVDELLDELQGVRVFSRLDLSKDLGEHANHLKVVLQVQEDNQLYAKMSKCVFAASKVEYLGHIISGEGVKTDPRKIEAMKDWLAPKSLKALRGILGLNDYYKKFIKGYGMITSPLIALLKKDAFEWSDKAEKAFGELKMAWSGHRSSIDANRQTLGLFQPSLERLLGYNFVVEYKQGKENKVADALSRKQETDLKTEIEKETTLLQAQAQGNCWVISFPSPIWLDELKASYDEEAEDQGTSKLAGLLQSLSTPLGPWHSISMDFVEGLPKSNKQDVILVVVDRFIKYMHFIPLARPYTAAKVATLFLQHVFKLHGMLASITEVVNKSLEHYLRAFAAEKPKLWVLLEFDPGTTMVAVVEELLAYKQQVLRLLQDNLVAAQARMKLQADKNRQERNFAIDDWVFLRLQPFKQKSMHQKLGKLGPKFYGPFQVLERIETVAYKLELPTDARIHLVFHVSCLKAKLGQTIIPLPKISPVDSLGQLAPKPVVILELRTIKKIRSPVIIEMLVQWEGAAKEDATWEVLYKLQQAYPHLVGKAL</sequence>
<accession>A0A2N9HWG4</accession>
<dbReference type="SUPFAM" id="SSF56672">
    <property type="entry name" value="DNA/RNA polymerases"/>
    <property type="match status" value="1"/>
</dbReference>
<dbReference type="AlphaFoldDB" id="A0A2N9HWG4"/>
<dbReference type="PANTHER" id="PTHR37984:SF5">
    <property type="entry name" value="PROTEIN NYNRIN-LIKE"/>
    <property type="match status" value="1"/>
</dbReference>
<evidence type="ECO:0000259" key="1">
    <source>
        <dbReference type="Pfam" id="PF24626"/>
    </source>
</evidence>
<dbReference type="InterPro" id="IPR036397">
    <property type="entry name" value="RNaseH_sf"/>
</dbReference>
<dbReference type="InterPro" id="IPR043128">
    <property type="entry name" value="Rev_trsase/Diguanyl_cyclase"/>
</dbReference>
<evidence type="ECO:0000313" key="2">
    <source>
        <dbReference type="EMBL" id="SPD16425.1"/>
    </source>
</evidence>
<dbReference type="SUPFAM" id="SSF53098">
    <property type="entry name" value="Ribonuclease H-like"/>
    <property type="match status" value="1"/>
</dbReference>
<proteinExistence type="predicted"/>
<dbReference type="InterPro" id="IPR056924">
    <property type="entry name" value="SH3_Tf2-1"/>
</dbReference>
<protein>
    <recommendedName>
        <fullName evidence="1">Tf2-1-like SH3-like domain-containing protein</fullName>
    </recommendedName>
</protein>
<gene>
    <name evidence="2" type="ORF">FSB_LOCUS44307</name>
</gene>
<dbReference type="GO" id="GO:0003676">
    <property type="term" value="F:nucleic acid binding"/>
    <property type="evidence" value="ECO:0007669"/>
    <property type="project" value="InterPro"/>
</dbReference>
<dbReference type="InterPro" id="IPR012337">
    <property type="entry name" value="RNaseH-like_sf"/>
</dbReference>
<dbReference type="InterPro" id="IPR043502">
    <property type="entry name" value="DNA/RNA_pol_sf"/>
</dbReference>
<name>A0A2N9HWG4_FAGSY</name>
<reference evidence="2" key="1">
    <citation type="submission" date="2018-02" db="EMBL/GenBank/DDBJ databases">
        <authorList>
            <person name="Cohen D.B."/>
            <person name="Kent A.D."/>
        </authorList>
    </citation>
    <scope>NUCLEOTIDE SEQUENCE</scope>
</reference>
<dbReference type="Gene3D" id="3.30.420.10">
    <property type="entry name" value="Ribonuclease H-like superfamily/Ribonuclease H"/>
    <property type="match status" value="1"/>
</dbReference>
<dbReference type="InterPro" id="IPR050951">
    <property type="entry name" value="Retrovirus_Pol_polyprotein"/>
</dbReference>
<dbReference type="PANTHER" id="PTHR37984">
    <property type="entry name" value="PROTEIN CBG26694"/>
    <property type="match status" value="1"/>
</dbReference>